<keyword evidence="2" id="KW-1185">Reference proteome</keyword>
<protein>
    <submittedName>
        <fullName evidence="1">Uncharacterized protein</fullName>
    </submittedName>
</protein>
<sequence length="142" mass="16172">MQEEGVFNEGETRNGSDGYKNGLLCVPLPKYHSHFFMPQVALPAHHASQNFIPSVPTTVILVFRAYLYHFLLPPFHRGCGMLRVHISEAQTRNIKQTDDDCRNKRLTQTWATVMPHKQTTDVQRQVPVFQPTMTKCPDGAHA</sequence>
<gene>
    <name evidence="1" type="ORF">BaRGS_00000430</name>
</gene>
<comment type="caution">
    <text evidence="1">The sequence shown here is derived from an EMBL/GenBank/DDBJ whole genome shotgun (WGS) entry which is preliminary data.</text>
</comment>
<dbReference type="Proteomes" id="UP001519460">
    <property type="component" value="Unassembled WGS sequence"/>
</dbReference>
<evidence type="ECO:0000313" key="2">
    <source>
        <dbReference type="Proteomes" id="UP001519460"/>
    </source>
</evidence>
<accession>A0ABD0M9Z7</accession>
<name>A0ABD0M9Z7_9CAEN</name>
<dbReference type="AlphaFoldDB" id="A0ABD0M9Z7"/>
<organism evidence="1 2">
    <name type="scientific">Batillaria attramentaria</name>
    <dbReference type="NCBI Taxonomy" id="370345"/>
    <lineage>
        <taxon>Eukaryota</taxon>
        <taxon>Metazoa</taxon>
        <taxon>Spiralia</taxon>
        <taxon>Lophotrochozoa</taxon>
        <taxon>Mollusca</taxon>
        <taxon>Gastropoda</taxon>
        <taxon>Caenogastropoda</taxon>
        <taxon>Sorbeoconcha</taxon>
        <taxon>Cerithioidea</taxon>
        <taxon>Batillariidae</taxon>
        <taxon>Batillaria</taxon>
    </lineage>
</organism>
<dbReference type="EMBL" id="JACVVK020000002">
    <property type="protein sequence ID" value="KAK7508191.1"/>
    <property type="molecule type" value="Genomic_DNA"/>
</dbReference>
<proteinExistence type="predicted"/>
<evidence type="ECO:0000313" key="1">
    <source>
        <dbReference type="EMBL" id="KAK7508191.1"/>
    </source>
</evidence>
<reference evidence="1 2" key="1">
    <citation type="journal article" date="2023" name="Sci. Data">
        <title>Genome assembly of the Korean intertidal mud-creeper Batillaria attramentaria.</title>
        <authorList>
            <person name="Patra A.K."/>
            <person name="Ho P.T."/>
            <person name="Jun S."/>
            <person name="Lee S.J."/>
            <person name="Kim Y."/>
            <person name="Won Y.J."/>
        </authorList>
    </citation>
    <scope>NUCLEOTIDE SEQUENCE [LARGE SCALE GENOMIC DNA]</scope>
    <source>
        <strain evidence="1">Wonlab-2016</strain>
    </source>
</reference>